<dbReference type="PROSITE" id="PS51192">
    <property type="entry name" value="HELICASE_ATP_BIND_1"/>
    <property type="match status" value="1"/>
</dbReference>
<dbReference type="InterPro" id="IPR000629">
    <property type="entry name" value="RNA-helicase_DEAD-box_CS"/>
</dbReference>
<evidence type="ECO:0000256" key="3">
    <source>
        <dbReference type="ARBA" id="ARBA00022806"/>
    </source>
</evidence>
<dbReference type="Pfam" id="PF00270">
    <property type="entry name" value="DEAD"/>
    <property type="match status" value="1"/>
</dbReference>
<feature type="domain" description="Helicase C-terminal" evidence="8">
    <location>
        <begin position="117"/>
        <end position="264"/>
    </location>
</feature>
<keyword evidence="1 5" id="KW-0547">Nucleotide-binding</keyword>
<evidence type="ECO:0000256" key="5">
    <source>
        <dbReference type="RuleBase" id="RU000492"/>
    </source>
</evidence>
<dbReference type="GO" id="GO:0003724">
    <property type="term" value="F:RNA helicase activity"/>
    <property type="evidence" value="ECO:0007669"/>
    <property type="project" value="TreeGrafter"/>
</dbReference>
<feature type="region of interest" description="Disordered" evidence="6">
    <location>
        <begin position="438"/>
        <end position="498"/>
    </location>
</feature>
<name>A0A7S3LKJ9_9STRA</name>
<keyword evidence="3 5" id="KW-0347">Helicase</keyword>
<dbReference type="SUPFAM" id="SSF52540">
    <property type="entry name" value="P-loop containing nucleoside triphosphate hydrolases"/>
    <property type="match status" value="1"/>
</dbReference>
<dbReference type="GO" id="GO:0005524">
    <property type="term" value="F:ATP binding"/>
    <property type="evidence" value="ECO:0007669"/>
    <property type="project" value="UniProtKB-KW"/>
</dbReference>
<dbReference type="InterPro" id="IPR050079">
    <property type="entry name" value="DEAD_box_RNA_helicase"/>
</dbReference>
<proteinExistence type="inferred from homology"/>
<dbReference type="Pfam" id="PF00271">
    <property type="entry name" value="Helicase_C"/>
    <property type="match status" value="1"/>
</dbReference>
<accession>A0A7S3LKJ9</accession>
<feature type="domain" description="Helicase ATP-binding" evidence="7">
    <location>
        <begin position="1"/>
        <end position="85"/>
    </location>
</feature>
<evidence type="ECO:0000259" key="7">
    <source>
        <dbReference type="PROSITE" id="PS51192"/>
    </source>
</evidence>
<evidence type="ECO:0008006" key="10">
    <source>
        <dbReference type="Google" id="ProtNLM"/>
    </source>
</evidence>
<dbReference type="PANTHER" id="PTHR47959">
    <property type="entry name" value="ATP-DEPENDENT RNA HELICASE RHLE-RELATED"/>
    <property type="match status" value="1"/>
</dbReference>
<comment type="similarity">
    <text evidence="5">Belongs to the DEAD box helicase family.</text>
</comment>
<dbReference type="Gene3D" id="3.40.50.300">
    <property type="entry name" value="P-loop containing nucleotide triphosphate hydrolases"/>
    <property type="match status" value="2"/>
</dbReference>
<dbReference type="EMBL" id="HBIN01005164">
    <property type="protein sequence ID" value="CAE0433391.1"/>
    <property type="molecule type" value="Transcribed_RNA"/>
</dbReference>
<keyword evidence="4 5" id="KW-0067">ATP-binding</keyword>
<evidence type="ECO:0000256" key="2">
    <source>
        <dbReference type="ARBA" id="ARBA00022801"/>
    </source>
</evidence>
<gene>
    <name evidence="9" type="ORF">ASTO00021_LOCUS3712</name>
</gene>
<evidence type="ECO:0000256" key="4">
    <source>
        <dbReference type="ARBA" id="ARBA00022840"/>
    </source>
</evidence>
<evidence type="ECO:0000259" key="8">
    <source>
        <dbReference type="PROSITE" id="PS51194"/>
    </source>
</evidence>
<reference evidence="9" key="1">
    <citation type="submission" date="2021-01" db="EMBL/GenBank/DDBJ databases">
        <authorList>
            <person name="Corre E."/>
            <person name="Pelletier E."/>
            <person name="Niang G."/>
            <person name="Scheremetjew M."/>
            <person name="Finn R."/>
            <person name="Kale V."/>
            <person name="Holt S."/>
            <person name="Cochrane G."/>
            <person name="Meng A."/>
            <person name="Brown T."/>
            <person name="Cohen L."/>
        </authorList>
    </citation>
    <scope>NUCLEOTIDE SEQUENCE</scope>
    <source>
        <strain evidence="9">GSBS06</strain>
    </source>
</reference>
<dbReference type="GO" id="GO:0003676">
    <property type="term" value="F:nucleic acid binding"/>
    <property type="evidence" value="ECO:0007669"/>
    <property type="project" value="InterPro"/>
</dbReference>
<dbReference type="GO" id="GO:0016787">
    <property type="term" value="F:hydrolase activity"/>
    <property type="evidence" value="ECO:0007669"/>
    <property type="project" value="UniProtKB-KW"/>
</dbReference>
<dbReference type="GO" id="GO:0005829">
    <property type="term" value="C:cytosol"/>
    <property type="evidence" value="ECO:0007669"/>
    <property type="project" value="TreeGrafter"/>
</dbReference>
<dbReference type="InterPro" id="IPR014001">
    <property type="entry name" value="Helicase_ATP-bd"/>
</dbReference>
<protein>
    <recommendedName>
        <fullName evidence="10">RNA helicase</fullName>
    </recommendedName>
</protein>
<dbReference type="PROSITE" id="PS51194">
    <property type="entry name" value="HELICASE_CTER"/>
    <property type="match status" value="1"/>
</dbReference>
<evidence type="ECO:0000313" key="9">
    <source>
        <dbReference type="EMBL" id="CAE0433391.1"/>
    </source>
</evidence>
<feature type="compositionally biased region" description="Basic and acidic residues" evidence="6">
    <location>
        <begin position="438"/>
        <end position="465"/>
    </location>
</feature>
<dbReference type="PROSITE" id="PS00039">
    <property type="entry name" value="DEAD_ATP_HELICASE"/>
    <property type="match status" value="1"/>
</dbReference>
<organism evidence="9">
    <name type="scientific">Aplanochytrium stocchinoi</name>
    <dbReference type="NCBI Taxonomy" id="215587"/>
    <lineage>
        <taxon>Eukaryota</taxon>
        <taxon>Sar</taxon>
        <taxon>Stramenopiles</taxon>
        <taxon>Bigyra</taxon>
        <taxon>Labyrinthulomycetes</taxon>
        <taxon>Thraustochytrida</taxon>
        <taxon>Thraustochytriidae</taxon>
        <taxon>Aplanochytrium</taxon>
    </lineage>
</organism>
<keyword evidence="2 5" id="KW-0378">Hydrolase</keyword>
<dbReference type="SMART" id="SM00490">
    <property type="entry name" value="HELICc"/>
    <property type="match status" value="1"/>
</dbReference>
<dbReference type="InterPro" id="IPR011545">
    <property type="entry name" value="DEAD/DEAH_box_helicase_dom"/>
</dbReference>
<dbReference type="AlphaFoldDB" id="A0A7S3LKJ9"/>
<evidence type="ECO:0000256" key="1">
    <source>
        <dbReference type="ARBA" id="ARBA00022741"/>
    </source>
</evidence>
<dbReference type="InterPro" id="IPR001650">
    <property type="entry name" value="Helicase_C-like"/>
</dbReference>
<dbReference type="InterPro" id="IPR027417">
    <property type="entry name" value="P-loop_NTPase"/>
</dbReference>
<dbReference type="CDD" id="cd18787">
    <property type="entry name" value="SF2_C_DEAD"/>
    <property type="match status" value="1"/>
</dbReference>
<dbReference type="PANTHER" id="PTHR47959:SF1">
    <property type="entry name" value="ATP-DEPENDENT RNA HELICASE DBPA"/>
    <property type="match status" value="1"/>
</dbReference>
<evidence type="ECO:0000256" key="6">
    <source>
        <dbReference type="SAM" id="MobiDB-lite"/>
    </source>
</evidence>
<sequence>MDLLIGTPGRLCDVLKSGNINLSRVKVAVLDEADEMLKMGFAKEVDAIYEGMPSARERQNLLFSATFAKGVQNIAKKYMNDVLHINLVGKDDSKIPDDIEILSLVSRWKNREEQLGNILNLYCSGKDGVRALVFTSTKLGCEQLASSKAVVQSGIVSLPLHGDMSQNARENALEAFRSRRVKCLIATDVAARGLDIPEVDLVIHYELPQQKESFVHRTGRTGRAGRKGINIVMHDLNHRDEIRDIERHIQREFVKMPQPRAREIVDIKGEATIERILKMSPRTISTYKTIAERLRTHLEAEGMEIDPLAASLCLASGFESNFSFSDLTGEEGVETVFVSCSDPSTLRLPSSLRKGMVSNYDFFKVKDRLEVLVSGIVSENYKNHNRSGLIRHIEICKDLKGVLMDVSPDIAECLLDSHHHELEISFNPIEHHLPEYAEVQRKDRGNKNKNNEKRGGRYAGRGDRKFKAKRQGREYNGGRSYDNSNGGPRKNQRRSHNW</sequence>